<keyword evidence="12" id="KW-0418">Kinase</keyword>
<dbReference type="SUPFAM" id="SSF50729">
    <property type="entry name" value="PH domain-like"/>
    <property type="match status" value="1"/>
</dbReference>
<feature type="region of interest" description="Disordered" evidence="9">
    <location>
        <begin position="1057"/>
        <end position="1076"/>
    </location>
</feature>
<dbReference type="GO" id="GO:0035023">
    <property type="term" value="P:regulation of Rho protein signal transduction"/>
    <property type="evidence" value="ECO:0007669"/>
    <property type="project" value="TreeGrafter"/>
</dbReference>
<dbReference type="InterPro" id="IPR001849">
    <property type="entry name" value="PH_domain"/>
</dbReference>
<evidence type="ECO:0000313" key="12">
    <source>
        <dbReference type="EMBL" id="VDI07503.1"/>
    </source>
</evidence>
<protein>
    <submittedName>
        <fullName evidence="12">A-kinase anchor protein 13/18/28</fullName>
    </submittedName>
</protein>
<comment type="caution">
    <text evidence="12">The sequence shown here is derived from an EMBL/GenBank/DDBJ whole genome shotgun (WGS) entry which is preliminary data.</text>
</comment>
<evidence type="ECO:0000259" key="11">
    <source>
        <dbReference type="PROSITE" id="PS50010"/>
    </source>
</evidence>
<dbReference type="GO" id="GO:0016301">
    <property type="term" value="F:kinase activity"/>
    <property type="evidence" value="ECO:0007669"/>
    <property type="project" value="UniProtKB-KW"/>
</dbReference>
<feature type="domain" description="PH" evidence="10">
    <location>
        <begin position="479"/>
        <end position="583"/>
    </location>
</feature>
<dbReference type="InterPro" id="IPR000219">
    <property type="entry name" value="DH_dom"/>
</dbReference>
<feature type="compositionally biased region" description="Polar residues" evidence="9">
    <location>
        <begin position="1110"/>
        <end position="1131"/>
    </location>
</feature>
<feature type="region of interest" description="Disordered" evidence="9">
    <location>
        <begin position="1092"/>
        <end position="1183"/>
    </location>
</feature>
<feature type="compositionally biased region" description="Basic and acidic residues" evidence="9">
    <location>
        <begin position="599"/>
        <end position="610"/>
    </location>
</feature>
<dbReference type="PANTHER" id="PTHR13944">
    <property type="entry name" value="AGAP007712-PA"/>
    <property type="match status" value="1"/>
</dbReference>
<dbReference type="SMART" id="SM00233">
    <property type="entry name" value="PH"/>
    <property type="match status" value="1"/>
</dbReference>
<feature type="region of interest" description="Disordered" evidence="9">
    <location>
        <begin position="917"/>
        <end position="946"/>
    </location>
</feature>
<dbReference type="CDD" id="cd13329">
    <property type="entry name" value="PH_RhoGEF"/>
    <property type="match status" value="1"/>
</dbReference>
<dbReference type="Pfam" id="PF00621">
    <property type="entry name" value="RhoGEF"/>
    <property type="match status" value="1"/>
</dbReference>
<feature type="compositionally biased region" description="Polar residues" evidence="9">
    <location>
        <begin position="1059"/>
        <end position="1069"/>
    </location>
</feature>
<feature type="compositionally biased region" description="Low complexity" evidence="9">
    <location>
        <begin position="1092"/>
        <end position="1109"/>
    </location>
</feature>
<dbReference type="InterPro" id="IPR041020">
    <property type="entry name" value="PH_16"/>
</dbReference>
<keyword evidence="12" id="KW-0808">Transferase</keyword>
<dbReference type="GO" id="GO:0005085">
    <property type="term" value="F:guanyl-nucleotide exchange factor activity"/>
    <property type="evidence" value="ECO:0007669"/>
    <property type="project" value="UniProtKB-KW"/>
</dbReference>
<dbReference type="GO" id="GO:0008270">
    <property type="term" value="F:zinc ion binding"/>
    <property type="evidence" value="ECO:0007669"/>
    <property type="project" value="UniProtKB-KW"/>
</dbReference>
<evidence type="ECO:0000256" key="3">
    <source>
        <dbReference type="ARBA" id="ARBA00022553"/>
    </source>
</evidence>
<dbReference type="SUPFAM" id="SSF48065">
    <property type="entry name" value="DBL homology domain (DH-domain)"/>
    <property type="match status" value="1"/>
</dbReference>
<dbReference type="InterPro" id="IPR051632">
    <property type="entry name" value="Rho_GEF"/>
</dbReference>
<feature type="compositionally biased region" description="Polar residues" evidence="9">
    <location>
        <begin position="118"/>
        <end position="146"/>
    </location>
</feature>
<reference evidence="12" key="1">
    <citation type="submission" date="2018-11" db="EMBL/GenBank/DDBJ databases">
        <authorList>
            <person name="Alioto T."/>
            <person name="Alioto T."/>
        </authorList>
    </citation>
    <scope>NUCLEOTIDE SEQUENCE</scope>
</reference>
<keyword evidence="13" id="KW-1185">Reference proteome</keyword>
<dbReference type="InterPro" id="IPR011993">
    <property type="entry name" value="PH-like_dom_sf"/>
</dbReference>
<keyword evidence="4" id="KW-0344">Guanine-nucleotide releasing factor</keyword>
<feature type="compositionally biased region" description="Polar residues" evidence="9">
    <location>
        <begin position="959"/>
        <end position="972"/>
    </location>
</feature>
<feature type="region of interest" description="Disordered" evidence="9">
    <location>
        <begin position="584"/>
        <end position="610"/>
    </location>
</feature>
<dbReference type="InterPro" id="IPR035899">
    <property type="entry name" value="DBL_dom_sf"/>
</dbReference>
<evidence type="ECO:0000259" key="10">
    <source>
        <dbReference type="PROSITE" id="PS50003"/>
    </source>
</evidence>
<dbReference type="Gene3D" id="2.30.29.30">
    <property type="entry name" value="Pleckstrin-homology domain (PH domain)/Phosphotyrosine-binding domain (PTB)"/>
    <property type="match status" value="1"/>
</dbReference>
<keyword evidence="3" id="KW-0597">Phosphoprotein</keyword>
<proteinExistence type="predicted"/>
<evidence type="ECO:0000256" key="7">
    <source>
        <dbReference type="ARBA" id="ARBA00022833"/>
    </source>
</evidence>
<dbReference type="PROSITE" id="PS50010">
    <property type="entry name" value="DH_2"/>
    <property type="match status" value="1"/>
</dbReference>
<evidence type="ECO:0000256" key="9">
    <source>
        <dbReference type="SAM" id="MobiDB-lite"/>
    </source>
</evidence>
<dbReference type="PANTHER" id="PTHR13944:SF21">
    <property type="entry name" value="CYSTS, ISOFORM C"/>
    <property type="match status" value="1"/>
</dbReference>
<dbReference type="CDD" id="cd00160">
    <property type="entry name" value="RhoGEF"/>
    <property type="match status" value="1"/>
</dbReference>
<name>A0A8B6CMW8_MYTGA</name>
<feature type="region of interest" description="Disordered" evidence="9">
    <location>
        <begin position="958"/>
        <end position="996"/>
    </location>
</feature>
<feature type="region of interest" description="Disordered" evidence="9">
    <location>
        <begin position="1"/>
        <end position="29"/>
    </location>
</feature>
<feature type="domain" description="DH" evidence="11">
    <location>
        <begin position="248"/>
        <end position="438"/>
    </location>
</feature>
<evidence type="ECO:0000256" key="4">
    <source>
        <dbReference type="ARBA" id="ARBA00022658"/>
    </source>
</evidence>
<feature type="compositionally biased region" description="Basic and acidic residues" evidence="9">
    <location>
        <begin position="72"/>
        <end position="99"/>
    </location>
</feature>
<dbReference type="Gene3D" id="1.20.900.10">
    <property type="entry name" value="Dbl homology (DH) domain"/>
    <property type="match status" value="1"/>
</dbReference>
<keyword evidence="8" id="KW-0175">Coiled coil</keyword>
<dbReference type="GO" id="GO:0005737">
    <property type="term" value="C:cytoplasm"/>
    <property type="evidence" value="ECO:0007669"/>
    <property type="project" value="UniProtKB-SubCell"/>
</dbReference>
<gene>
    <name evidence="12" type="ORF">MGAL_10B020449</name>
</gene>
<dbReference type="Pfam" id="PF17838">
    <property type="entry name" value="PH_16"/>
    <property type="match status" value="1"/>
</dbReference>
<dbReference type="OrthoDB" id="28045at2759"/>
<evidence type="ECO:0000256" key="5">
    <source>
        <dbReference type="ARBA" id="ARBA00022723"/>
    </source>
</evidence>
<accession>A0A8B6CMW8</accession>
<comment type="subcellular location">
    <subcellularLocation>
        <location evidence="1">Cytoplasm</location>
    </subcellularLocation>
</comment>
<feature type="compositionally biased region" description="Basic and acidic residues" evidence="9">
    <location>
        <begin position="1022"/>
        <end position="1031"/>
    </location>
</feature>
<dbReference type="SMART" id="SM00325">
    <property type="entry name" value="RhoGEF"/>
    <property type="match status" value="1"/>
</dbReference>
<evidence type="ECO:0000256" key="8">
    <source>
        <dbReference type="ARBA" id="ARBA00023054"/>
    </source>
</evidence>
<feature type="region of interest" description="Disordered" evidence="9">
    <location>
        <begin position="186"/>
        <end position="211"/>
    </location>
</feature>
<feature type="compositionally biased region" description="Polar residues" evidence="9">
    <location>
        <begin position="100"/>
        <end position="110"/>
    </location>
</feature>
<evidence type="ECO:0000256" key="6">
    <source>
        <dbReference type="ARBA" id="ARBA00022771"/>
    </source>
</evidence>
<feature type="compositionally biased region" description="Polar residues" evidence="9">
    <location>
        <begin position="1032"/>
        <end position="1043"/>
    </location>
</feature>
<feature type="region of interest" description="Disordered" evidence="9">
    <location>
        <begin position="1013"/>
        <end position="1043"/>
    </location>
</feature>
<keyword evidence="2" id="KW-0963">Cytoplasm</keyword>
<dbReference type="Proteomes" id="UP000596742">
    <property type="component" value="Unassembled WGS sequence"/>
</dbReference>
<organism evidence="12 13">
    <name type="scientific">Mytilus galloprovincialis</name>
    <name type="common">Mediterranean mussel</name>
    <dbReference type="NCBI Taxonomy" id="29158"/>
    <lineage>
        <taxon>Eukaryota</taxon>
        <taxon>Metazoa</taxon>
        <taxon>Spiralia</taxon>
        <taxon>Lophotrochozoa</taxon>
        <taxon>Mollusca</taxon>
        <taxon>Bivalvia</taxon>
        <taxon>Autobranchia</taxon>
        <taxon>Pteriomorphia</taxon>
        <taxon>Mytilida</taxon>
        <taxon>Mytiloidea</taxon>
        <taxon>Mytilidae</taxon>
        <taxon>Mytilinae</taxon>
        <taxon>Mytilus</taxon>
    </lineage>
</organism>
<keyword evidence="7" id="KW-0862">Zinc</keyword>
<sequence>MEELLSDLNANMVDKNLTTSSSDEDNESIELVVKSDQNDHIIVLNEPRNEINETDDEHNETEIVLSPENEQNEQKNVNDESELPTREGGDHRMLKEKQHSASSVTGLRHTQSFKDNRSASAPSRSQVTSTPLSASTGSSNILSSIPDSDPELELENPNVLHRLSLPPSSKPIDEDLEQETFRGVLLQGSSTDGPPESHESSDEIDAPSDGSSVQITDDFLTVYKEEPEHWSVTVDKKILKKMNSKDIKRQDTIWELIQTERHHCRTLKILQKVYSQGILHDLLMPPETVDKLFPKLDELIDIHMTFLQNLQDLQNKRPDHSVEFIGDTLVRQFNDESAESMKKCYGAFCANQKESVQFYKDLLIKDRKFVTFIQRCSHHSLCKKRDIPSFLLLVTQRPTKYPILIEHILKSTKDKKDRECLSKALQLSKELLQGIDEHVDAYELKRRLSEIYQKLDSKSFATYKNRKFKRSDIYANHRSLVYDGQVHMRSARGKHTEVICVVLTDLIFFLQDVNGRYNFHSQDDKSCVIPLFELLVREKCDTRDSRGIYLISHNKKNPEMYEIVCNTSTERQKWISILQKAATNCPPDSAEVDEEDSLREEQRRQTESRSAKVNEIIEQLHKKDYDIKQICDDKNRLMVELLEIYSNREENTSRRPGSMEDEGTEHMEALQAALQEVSVTASHLTTILQGNNGNGSQLSRHVSSVGEHFSNSYQIPPVPKRAETFAGFDSQFEVPKALLPKKKQISEAEELEGQTSSSLQNLDRAVDSDSELSQLADVSMASYKHIEHDDSMDSSKVYDRYSSDTGSYGDMSGSSTYSTWVSGDHVHSIAQLSRSLQSIVHLTEKQVTAVESLRAQLAEANEKINNLSAEVHDRKGGLRHNQLEELRNLQEEVRRDRQKLEKEKERERMVIEHERTSIEEERKELEKKESELQNHRDDLKRKKEMLQRQQDLWEEAHQMSKTNSSPGMTNNDVETRPDKGRSSPANLENNNSHRRSASADFCQMIENDMENLRQGHLKTSRRGTDVSRSDSRASIPNSSFTSNKMNLPIHLISAKNEQKVNPINPQQIPTKLLSGQSSASSLSHKLPFKLASSNSASSLPSQGSSSQLPTNASSSSLNQKSYTSNRGNTKQPAAPSQLMGVMKLAQPGGSKAKSPGSNMSSDGKQGSPKPDQKGNKSDGVIYF</sequence>
<dbReference type="AlphaFoldDB" id="A0A8B6CMW8"/>
<evidence type="ECO:0000313" key="13">
    <source>
        <dbReference type="Proteomes" id="UP000596742"/>
    </source>
</evidence>
<feature type="compositionally biased region" description="Polar residues" evidence="9">
    <location>
        <begin position="1155"/>
        <end position="1164"/>
    </location>
</feature>
<dbReference type="PROSITE" id="PS50003">
    <property type="entry name" value="PH_DOMAIN"/>
    <property type="match status" value="1"/>
</dbReference>
<evidence type="ECO:0000256" key="2">
    <source>
        <dbReference type="ARBA" id="ARBA00022490"/>
    </source>
</evidence>
<dbReference type="EMBL" id="UYJE01002067">
    <property type="protein sequence ID" value="VDI07503.1"/>
    <property type="molecule type" value="Genomic_DNA"/>
</dbReference>
<dbReference type="FunFam" id="1.20.900.10:FF:000004">
    <property type="entry name" value="Rho guanine nucleotide exchange factor 2"/>
    <property type="match status" value="1"/>
</dbReference>
<evidence type="ECO:0000256" key="1">
    <source>
        <dbReference type="ARBA" id="ARBA00004496"/>
    </source>
</evidence>
<feature type="region of interest" description="Disordered" evidence="9">
    <location>
        <begin position="45"/>
        <end position="153"/>
    </location>
</feature>
<keyword evidence="6" id="KW-0863">Zinc-finger</keyword>
<keyword evidence="5" id="KW-0479">Metal-binding</keyword>